<reference evidence="7" key="1">
    <citation type="journal article" date="2020" name="Fungal Divers.">
        <title>Resolving the Mortierellaceae phylogeny through synthesis of multi-gene phylogenetics and phylogenomics.</title>
        <authorList>
            <person name="Vandepol N."/>
            <person name="Liber J."/>
            <person name="Desiro A."/>
            <person name="Na H."/>
            <person name="Kennedy M."/>
            <person name="Barry K."/>
            <person name="Grigoriev I.V."/>
            <person name="Miller A.N."/>
            <person name="O'Donnell K."/>
            <person name="Stajich J.E."/>
            <person name="Bonito G."/>
        </authorList>
    </citation>
    <scope>NUCLEOTIDE SEQUENCE</scope>
    <source>
        <strain evidence="7">KOD1015</strain>
    </source>
</reference>
<dbReference type="SUPFAM" id="SSF48264">
    <property type="entry name" value="Cytochrome P450"/>
    <property type="match status" value="1"/>
</dbReference>
<dbReference type="PRINTS" id="PR00385">
    <property type="entry name" value="P450"/>
</dbReference>
<accession>A0A9P6KGM7</accession>
<protein>
    <recommendedName>
        <fullName evidence="9">Cytochrome P450</fullName>
    </recommendedName>
</protein>
<dbReference type="GO" id="GO:0004497">
    <property type="term" value="F:monooxygenase activity"/>
    <property type="evidence" value="ECO:0007669"/>
    <property type="project" value="UniProtKB-KW"/>
</dbReference>
<dbReference type="Pfam" id="PF00067">
    <property type="entry name" value="p450"/>
    <property type="match status" value="2"/>
</dbReference>
<dbReference type="Gene3D" id="1.10.630.10">
    <property type="entry name" value="Cytochrome P450"/>
    <property type="match status" value="2"/>
</dbReference>
<dbReference type="PROSITE" id="PS00086">
    <property type="entry name" value="CYTOCHROME_P450"/>
    <property type="match status" value="1"/>
</dbReference>
<sequence>MTATSLLANITSKDALQQLLATFVQRRGFSTVFGLYLLWAVVKYRRSVYGMRPRPDLKGPSGYPLIGNLVEMSVLPMNQFLQYLHKNHLRYGPVFSFALPGFARIIHVNDPESVDHVLRANFWAYEKGPLAKKMVYPLAGEGIFGADGEHWKWQRKLASHIFNVKAFRQYTTDVFTQEAKTVIDYLSTLADTGKPVDLLAVFYHYTMDSFGEIAFGESLGGLKNPEQKSEFAVAFDRLNHNLSNRILTPTRRLMDRLRGVDAQVAADSKCAGRDTTAQALSWTFYLLHRSQSNPDVIKRLREEGDTILHGGSPTYEDTKKQKYAEACFYEALRMYPVVPKATRGCVQDDVLPNGIKVYKGERVGWSSWVMGRTKEIWGPDAEEFKPDRWINEERPSSSKFIAFHHGPRICLGQQFATIEAITLMSMLLQEFTFELVDPHSEPVYLPSLTLPMEHGLKARVKRRV</sequence>
<dbReference type="InterPro" id="IPR036396">
    <property type="entry name" value="Cyt_P450_sf"/>
</dbReference>
<dbReference type="Proteomes" id="UP000780801">
    <property type="component" value="Unassembled WGS sequence"/>
</dbReference>
<organism evidence="7 8">
    <name type="scientific">Lunasporangiospora selenospora</name>
    <dbReference type="NCBI Taxonomy" id="979761"/>
    <lineage>
        <taxon>Eukaryota</taxon>
        <taxon>Fungi</taxon>
        <taxon>Fungi incertae sedis</taxon>
        <taxon>Mucoromycota</taxon>
        <taxon>Mortierellomycotina</taxon>
        <taxon>Mortierellomycetes</taxon>
        <taxon>Mortierellales</taxon>
        <taxon>Mortierellaceae</taxon>
        <taxon>Lunasporangiospora</taxon>
    </lineage>
</organism>
<gene>
    <name evidence="7" type="ORF">BGW38_004960</name>
</gene>
<name>A0A9P6KGM7_9FUNG</name>
<proteinExistence type="inferred from homology"/>
<comment type="cofactor">
    <cofactor evidence="5">
        <name>heme</name>
        <dbReference type="ChEBI" id="CHEBI:30413"/>
    </cofactor>
</comment>
<evidence type="ECO:0008006" key="9">
    <source>
        <dbReference type="Google" id="ProtNLM"/>
    </source>
</evidence>
<dbReference type="InterPro" id="IPR002401">
    <property type="entry name" value="Cyt_P450_E_grp-I"/>
</dbReference>
<dbReference type="PRINTS" id="PR00463">
    <property type="entry name" value="EP450I"/>
</dbReference>
<keyword evidence="2 5" id="KW-0479">Metal-binding</keyword>
<dbReference type="GO" id="GO:0005506">
    <property type="term" value="F:iron ion binding"/>
    <property type="evidence" value="ECO:0007669"/>
    <property type="project" value="InterPro"/>
</dbReference>
<evidence type="ECO:0000256" key="1">
    <source>
        <dbReference type="ARBA" id="ARBA00010617"/>
    </source>
</evidence>
<evidence type="ECO:0000256" key="2">
    <source>
        <dbReference type="ARBA" id="ARBA00022723"/>
    </source>
</evidence>
<evidence type="ECO:0000256" key="5">
    <source>
        <dbReference type="PIRSR" id="PIRSR602401-1"/>
    </source>
</evidence>
<dbReference type="InterPro" id="IPR017972">
    <property type="entry name" value="Cyt_P450_CS"/>
</dbReference>
<feature type="binding site" description="axial binding residue" evidence="5">
    <location>
        <position position="410"/>
    </location>
    <ligand>
        <name>heme</name>
        <dbReference type="ChEBI" id="CHEBI:30413"/>
    </ligand>
    <ligandPart>
        <name>Fe</name>
        <dbReference type="ChEBI" id="CHEBI:18248"/>
    </ligandPart>
</feature>
<dbReference type="AlphaFoldDB" id="A0A9P6KGM7"/>
<dbReference type="GO" id="GO:0006629">
    <property type="term" value="P:lipid metabolic process"/>
    <property type="evidence" value="ECO:0007669"/>
    <property type="project" value="UniProtKB-ARBA"/>
</dbReference>
<evidence type="ECO:0000313" key="7">
    <source>
        <dbReference type="EMBL" id="KAF9584844.1"/>
    </source>
</evidence>
<keyword evidence="6" id="KW-0503">Monooxygenase</keyword>
<evidence type="ECO:0000256" key="6">
    <source>
        <dbReference type="RuleBase" id="RU000461"/>
    </source>
</evidence>
<keyword evidence="4 5" id="KW-0408">Iron</keyword>
<evidence type="ECO:0000256" key="3">
    <source>
        <dbReference type="ARBA" id="ARBA00023002"/>
    </source>
</evidence>
<dbReference type="InterPro" id="IPR001128">
    <property type="entry name" value="Cyt_P450"/>
</dbReference>
<comment type="similarity">
    <text evidence="1 6">Belongs to the cytochrome P450 family.</text>
</comment>
<dbReference type="EMBL" id="JAABOA010000315">
    <property type="protein sequence ID" value="KAF9584844.1"/>
    <property type="molecule type" value="Genomic_DNA"/>
</dbReference>
<evidence type="ECO:0000256" key="4">
    <source>
        <dbReference type="ARBA" id="ARBA00023004"/>
    </source>
</evidence>
<dbReference type="GO" id="GO:0020037">
    <property type="term" value="F:heme binding"/>
    <property type="evidence" value="ECO:0007669"/>
    <property type="project" value="InterPro"/>
</dbReference>
<keyword evidence="5 6" id="KW-0349">Heme</keyword>
<dbReference type="PANTHER" id="PTHR24296">
    <property type="entry name" value="CYTOCHROME P450"/>
    <property type="match status" value="1"/>
</dbReference>
<dbReference type="OrthoDB" id="1470350at2759"/>
<keyword evidence="8" id="KW-1185">Reference proteome</keyword>
<keyword evidence="3 6" id="KW-0560">Oxidoreductase</keyword>
<evidence type="ECO:0000313" key="8">
    <source>
        <dbReference type="Proteomes" id="UP000780801"/>
    </source>
</evidence>
<dbReference type="GO" id="GO:0016705">
    <property type="term" value="F:oxidoreductase activity, acting on paired donors, with incorporation or reduction of molecular oxygen"/>
    <property type="evidence" value="ECO:0007669"/>
    <property type="project" value="InterPro"/>
</dbReference>
<comment type="caution">
    <text evidence="7">The sequence shown here is derived from an EMBL/GenBank/DDBJ whole genome shotgun (WGS) entry which is preliminary data.</text>
</comment>